<keyword evidence="3" id="KW-1185">Reference proteome</keyword>
<dbReference type="InterPro" id="IPR036597">
    <property type="entry name" value="Fido-like_dom_sf"/>
</dbReference>
<gene>
    <name evidence="2" type="ORF">SLS63_007663</name>
</gene>
<evidence type="ECO:0000313" key="2">
    <source>
        <dbReference type="EMBL" id="KAK7726502.1"/>
    </source>
</evidence>
<feature type="domain" description="Fido" evidence="1">
    <location>
        <begin position="1"/>
        <end position="144"/>
    </location>
</feature>
<name>A0ABR1P4W6_DIAER</name>
<dbReference type="InterPro" id="IPR006440">
    <property type="entry name" value="Doc"/>
</dbReference>
<dbReference type="InterPro" id="IPR003812">
    <property type="entry name" value="Fido"/>
</dbReference>
<dbReference type="PANTHER" id="PTHR39426:SF1">
    <property type="entry name" value="HOMOLOGY TO DEATH-ON-CURING PROTEIN OF PHAGE P1"/>
    <property type="match status" value="1"/>
</dbReference>
<dbReference type="Gene3D" id="1.20.120.1870">
    <property type="entry name" value="Fic/DOC protein, Fido domain"/>
    <property type="match status" value="1"/>
</dbReference>
<reference evidence="2 3" key="1">
    <citation type="submission" date="2024-02" db="EMBL/GenBank/DDBJ databases">
        <title>De novo assembly and annotation of 12 fungi associated with fruit tree decline syndrome in Ontario, Canada.</title>
        <authorList>
            <person name="Sulman M."/>
            <person name="Ellouze W."/>
            <person name="Ilyukhin E."/>
        </authorList>
    </citation>
    <scope>NUCLEOTIDE SEQUENCE [LARGE SCALE GENOMIC DNA]</scope>
    <source>
        <strain evidence="2 3">M169</strain>
    </source>
</reference>
<dbReference type="Proteomes" id="UP001430848">
    <property type="component" value="Unassembled WGS sequence"/>
</dbReference>
<accession>A0ABR1P4W6</accession>
<sequence length="152" mass="17010">MGRSPIFLTANQIVRLYRTRIIASIPTQPHLLESAISSPINTRHYTRTDDVFYLAAVLAQKIMLNHSFSDGNKRTSVAAADMFLRLNGFQLRRAEETGLTKGEGQDGEQEELLEHAPPTSLADAHVAVASGLWDEEKLAGFYRKVARHLKKH</sequence>
<evidence type="ECO:0000313" key="3">
    <source>
        <dbReference type="Proteomes" id="UP001430848"/>
    </source>
</evidence>
<dbReference type="EMBL" id="JAKNSF020000043">
    <property type="protein sequence ID" value="KAK7726502.1"/>
    <property type="molecule type" value="Genomic_DNA"/>
</dbReference>
<dbReference type="SUPFAM" id="SSF140931">
    <property type="entry name" value="Fic-like"/>
    <property type="match status" value="1"/>
</dbReference>
<protein>
    <recommendedName>
        <fullName evidence="1">Fido domain-containing protein</fullName>
    </recommendedName>
</protein>
<dbReference type="PROSITE" id="PS51459">
    <property type="entry name" value="FIDO"/>
    <property type="match status" value="1"/>
</dbReference>
<dbReference type="Pfam" id="PF02661">
    <property type="entry name" value="Fic"/>
    <property type="match status" value="1"/>
</dbReference>
<organism evidence="2 3">
    <name type="scientific">Diaporthe eres</name>
    <name type="common">Phomopsis oblonga</name>
    <dbReference type="NCBI Taxonomy" id="83184"/>
    <lineage>
        <taxon>Eukaryota</taxon>
        <taxon>Fungi</taxon>
        <taxon>Dikarya</taxon>
        <taxon>Ascomycota</taxon>
        <taxon>Pezizomycotina</taxon>
        <taxon>Sordariomycetes</taxon>
        <taxon>Sordariomycetidae</taxon>
        <taxon>Diaporthales</taxon>
        <taxon>Diaporthaceae</taxon>
        <taxon>Diaporthe</taxon>
        <taxon>Diaporthe eres species complex</taxon>
    </lineage>
</organism>
<proteinExistence type="predicted"/>
<evidence type="ECO:0000259" key="1">
    <source>
        <dbReference type="PROSITE" id="PS51459"/>
    </source>
</evidence>
<comment type="caution">
    <text evidence="2">The sequence shown here is derived from an EMBL/GenBank/DDBJ whole genome shotgun (WGS) entry which is preliminary data.</text>
</comment>
<dbReference type="PANTHER" id="PTHR39426">
    <property type="entry name" value="HOMOLOGY TO DEATH-ON-CURING PROTEIN OF PHAGE P1"/>
    <property type="match status" value="1"/>
</dbReference>
<dbReference type="NCBIfam" id="TIGR01550">
    <property type="entry name" value="DOC_P1"/>
    <property type="match status" value="1"/>
</dbReference>
<dbReference type="InterPro" id="IPR053737">
    <property type="entry name" value="Type_II_TA_Toxin"/>
</dbReference>